<comment type="similarity">
    <text evidence="2 8">Belongs to the 4-toluene sulfonate uptake permease (TSUP) (TC 2.A.102) family.</text>
</comment>
<dbReference type="Proteomes" id="UP000281813">
    <property type="component" value="Unassembled WGS sequence"/>
</dbReference>
<keyword evidence="7 8" id="KW-0472">Membrane</keyword>
<dbReference type="AlphaFoldDB" id="A0A494YZD7"/>
<accession>A0A494YZD7</accession>
<evidence type="ECO:0000256" key="3">
    <source>
        <dbReference type="ARBA" id="ARBA00022448"/>
    </source>
</evidence>
<keyword evidence="6 8" id="KW-1133">Transmembrane helix</keyword>
<feature type="transmembrane region" description="Helical" evidence="8">
    <location>
        <begin position="163"/>
        <end position="181"/>
    </location>
</feature>
<keyword evidence="4 8" id="KW-1003">Cell membrane</keyword>
<dbReference type="PANTHER" id="PTHR30269:SF37">
    <property type="entry name" value="MEMBRANE TRANSPORTER PROTEIN"/>
    <property type="match status" value="1"/>
</dbReference>
<comment type="subcellular location">
    <subcellularLocation>
        <location evidence="1 8">Cell membrane</location>
        <topology evidence="1 8">Multi-pass membrane protein</topology>
    </subcellularLocation>
</comment>
<evidence type="ECO:0000313" key="9">
    <source>
        <dbReference type="EMBL" id="RKQ15587.1"/>
    </source>
</evidence>
<dbReference type="InterPro" id="IPR052017">
    <property type="entry name" value="TSUP"/>
</dbReference>
<comment type="caution">
    <text evidence="9">The sequence shown here is derived from an EMBL/GenBank/DDBJ whole genome shotgun (WGS) entry which is preliminary data.</text>
</comment>
<keyword evidence="3" id="KW-0813">Transport</keyword>
<feature type="transmembrane region" description="Helical" evidence="8">
    <location>
        <begin position="187"/>
        <end position="209"/>
    </location>
</feature>
<keyword evidence="10" id="KW-1185">Reference proteome</keyword>
<reference evidence="9 10" key="1">
    <citation type="journal article" date="2015" name="Antonie Van Leeuwenhoek">
        <title>Oceanobacillus bengalensis sp. nov., a bacterium isolated from seawater of the Bay of Bengal.</title>
        <authorList>
            <person name="Yongchang O."/>
            <person name="Xiang W."/>
            <person name="Wang G."/>
        </authorList>
    </citation>
    <scope>NUCLEOTIDE SEQUENCE [LARGE SCALE GENOMIC DNA]</scope>
    <source>
        <strain evidence="9 10">MCCC 1K00260</strain>
    </source>
</reference>
<evidence type="ECO:0000256" key="2">
    <source>
        <dbReference type="ARBA" id="ARBA00009142"/>
    </source>
</evidence>
<dbReference type="GO" id="GO:0005886">
    <property type="term" value="C:plasma membrane"/>
    <property type="evidence" value="ECO:0007669"/>
    <property type="project" value="UniProtKB-SubCell"/>
</dbReference>
<gene>
    <name evidence="9" type="ORF">D8M05_09975</name>
</gene>
<evidence type="ECO:0000256" key="4">
    <source>
        <dbReference type="ARBA" id="ARBA00022475"/>
    </source>
</evidence>
<name>A0A494YZD7_9BACI</name>
<evidence type="ECO:0000256" key="5">
    <source>
        <dbReference type="ARBA" id="ARBA00022692"/>
    </source>
</evidence>
<dbReference type="Pfam" id="PF01925">
    <property type="entry name" value="TauE"/>
    <property type="match status" value="1"/>
</dbReference>
<feature type="transmembrane region" description="Helical" evidence="8">
    <location>
        <begin position="72"/>
        <end position="89"/>
    </location>
</feature>
<feature type="transmembrane region" description="Helical" evidence="8">
    <location>
        <begin position="216"/>
        <end position="234"/>
    </location>
</feature>
<dbReference type="OrthoDB" id="7843147at2"/>
<evidence type="ECO:0000313" key="10">
    <source>
        <dbReference type="Proteomes" id="UP000281813"/>
    </source>
</evidence>
<organism evidence="9 10">
    <name type="scientific">Oceanobacillus bengalensis</name>
    <dbReference type="NCBI Taxonomy" id="1435466"/>
    <lineage>
        <taxon>Bacteria</taxon>
        <taxon>Bacillati</taxon>
        <taxon>Bacillota</taxon>
        <taxon>Bacilli</taxon>
        <taxon>Bacillales</taxon>
        <taxon>Bacillaceae</taxon>
        <taxon>Oceanobacillus</taxon>
    </lineage>
</organism>
<dbReference type="PANTHER" id="PTHR30269">
    <property type="entry name" value="TRANSMEMBRANE PROTEIN YFCA"/>
    <property type="match status" value="1"/>
</dbReference>
<evidence type="ECO:0000256" key="6">
    <source>
        <dbReference type="ARBA" id="ARBA00022989"/>
    </source>
</evidence>
<evidence type="ECO:0000256" key="7">
    <source>
        <dbReference type="ARBA" id="ARBA00023136"/>
    </source>
</evidence>
<sequence length="237" mass="26179">MDMFLFVFIILIASILQTSTGFGFSILATPFLLMIFEPREAIQINLFASLIISVALIAKIQKDIDFVILKRLIVSSWIGLPIGIIIFLLVDITKLKLGISIIILLLTILLMLQFRMNQTKSRDFMVGGLSGALTTGIGMPGPPLLLYFSGTSTEKAKLRGTTLAFYLFIYSVSLVIQVLFVGTSKTVWISSGLALPLVLIGLNLGQLIFKWINQSLFQKIIYVILLFTGVSLLIESL</sequence>
<dbReference type="EMBL" id="RBZO01000013">
    <property type="protein sequence ID" value="RKQ15587.1"/>
    <property type="molecule type" value="Genomic_DNA"/>
</dbReference>
<feature type="transmembrane region" description="Helical" evidence="8">
    <location>
        <begin position="95"/>
        <end position="112"/>
    </location>
</feature>
<evidence type="ECO:0000256" key="1">
    <source>
        <dbReference type="ARBA" id="ARBA00004651"/>
    </source>
</evidence>
<dbReference type="InterPro" id="IPR002781">
    <property type="entry name" value="TM_pro_TauE-like"/>
</dbReference>
<proteinExistence type="inferred from homology"/>
<protein>
    <recommendedName>
        <fullName evidence="8">Probable membrane transporter protein</fullName>
    </recommendedName>
</protein>
<keyword evidence="5 8" id="KW-0812">Transmembrane</keyword>
<feature type="transmembrane region" description="Helical" evidence="8">
    <location>
        <begin position="42"/>
        <end position="60"/>
    </location>
</feature>
<evidence type="ECO:0000256" key="8">
    <source>
        <dbReference type="RuleBase" id="RU363041"/>
    </source>
</evidence>